<organism evidence="4 5">
    <name type="scientific">Ravibacter arvi</name>
    <dbReference type="NCBI Taxonomy" id="2051041"/>
    <lineage>
        <taxon>Bacteria</taxon>
        <taxon>Pseudomonadati</taxon>
        <taxon>Bacteroidota</taxon>
        <taxon>Cytophagia</taxon>
        <taxon>Cytophagales</taxon>
        <taxon>Spirosomataceae</taxon>
        <taxon>Ravibacter</taxon>
    </lineage>
</organism>
<dbReference type="PANTHER" id="PTHR48081">
    <property type="entry name" value="AB HYDROLASE SUPERFAMILY PROTEIN C4A8.06C"/>
    <property type="match status" value="1"/>
</dbReference>
<sequence>MRYCFVLLWWIGAHTATSQSLDTLQLAKRVLPGAQVEIYKSVGPTDLRASMVFPSGYRQGNAYPAMVFFFGGGWIRGSVNQFAEACRYFADRGMVTIAFDYRIEGRQHTTPVEAVQDARSAMRWVRVNASRLGIRPDRIVAAGGSAGGHLALAAALLDQVNEAGEDTTVSTVPAALVLFNPVTKTTAGGYGHERLGDKAEALSPVAHVRPGAPPAILFHGEDDTTVPIDNAEEFCERMLAAGNSCELHRFPGQKHGFFNSNEEVRRQIFKMSDQFLTRLGYLQPQ</sequence>
<dbReference type="Gene3D" id="3.40.50.1820">
    <property type="entry name" value="alpha/beta hydrolase"/>
    <property type="match status" value="1"/>
</dbReference>
<proteinExistence type="inferred from homology"/>
<dbReference type="EMBL" id="BAABEY010000033">
    <property type="protein sequence ID" value="GAA4445321.1"/>
    <property type="molecule type" value="Genomic_DNA"/>
</dbReference>
<feature type="domain" description="BD-FAE-like" evidence="3">
    <location>
        <begin position="59"/>
        <end position="237"/>
    </location>
</feature>
<gene>
    <name evidence="4" type="ORF">GCM10023091_36810</name>
</gene>
<evidence type="ECO:0000256" key="2">
    <source>
        <dbReference type="ARBA" id="ARBA00022801"/>
    </source>
</evidence>
<comment type="similarity">
    <text evidence="1">Belongs to the 'GDXG' lipolytic enzyme family.</text>
</comment>
<dbReference type="GO" id="GO:0016787">
    <property type="term" value="F:hydrolase activity"/>
    <property type="evidence" value="ECO:0007669"/>
    <property type="project" value="UniProtKB-KW"/>
</dbReference>
<evidence type="ECO:0000313" key="5">
    <source>
        <dbReference type="Proteomes" id="UP001501508"/>
    </source>
</evidence>
<evidence type="ECO:0000259" key="3">
    <source>
        <dbReference type="Pfam" id="PF20434"/>
    </source>
</evidence>
<keyword evidence="5" id="KW-1185">Reference proteome</keyword>
<evidence type="ECO:0000313" key="4">
    <source>
        <dbReference type="EMBL" id="GAA4445321.1"/>
    </source>
</evidence>
<accession>A0ABP8M8K1</accession>
<dbReference type="InterPro" id="IPR049492">
    <property type="entry name" value="BD-FAE-like_dom"/>
</dbReference>
<protein>
    <submittedName>
        <fullName evidence="4">Alpha/beta hydrolase</fullName>
    </submittedName>
</protein>
<evidence type="ECO:0000256" key="1">
    <source>
        <dbReference type="ARBA" id="ARBA00010515"/>
    </source>
</evidence>
<dbReference type="Proteomes" id="UP001501508">
    <property type="component" value="Unassembled WGS sequence"/>
</dbReference>
<comment type="caution">
    <text evidence="4">The sequence shown here is derived from an EMBL/GenBank/DDBJ whole genome shotgun (WGS) entry which is preliminary data.</text>
</comment>
<dbReference type="PANTHER" id="PTHR48081:SF30">
    <property type="entry name" value="ACETYL-HYDROLASE LIPR-RELATED"/>
    <property type="match status" value="1"/>
</dbReference>
<dbReference type="Pfam" id="PF20434">
    <property type="entry name" value="BD-FAE"/>
    <property type="match status" value="1"/>
</dbReference>
<name>A0ABP8M8K1_9BACT</name>
<keyword evidence="2 4" id="KW-0378">Hydrolase</keyword>
<reference evidence="5" key="1">
    <citation type="journal article" date="2019" name="Int. J. Syst. Evol. Microbiol.">
        <title>The Global Catalogue of Microorganisms (GCM) 10K type strain sequencing project: providing services to taxonomists for standard genome sequencing and annotation.</title>
        <authorList>
            <consortium name="The Broad Institute Genomics Platform"/>
            <consortium name="The Broad Institute Genome Sequencing Center for Infectious Disease"/>
            <person name="Wu L."/>
            <person name="Ma J."/>
        </authorList>
    </citation>
    <scope>NUCLEOTIDE SEQUENCE [LARGE SCALE GENOMIC DNA]</scope>
    <source>
        <strain evidence="5">JCM 31920</strain>
    </source>
</reference>
<dbReference type="InterPro" id="IPR050300">
    <property type="entry name" value="GDXG_lipolytic_enzyme"/>
</dbReference>
<dbReference type="InterPro" id="IPR029058">
    <property type="entry name" value="AB_hydrolase_fold"/>
</dbReference>
<dbReference type="RefSeq" id="WP_345031917.1">
    <property type="nucleotide sequence ID" value="NZ_BAABEY010000033.1"/>
</dbReference>
<dbReference type="SUPFAM" id="SSF53474">
    <property type="entry name" value="alpha/beta-Hydrolases"/>
    <property type="match status" value="1"/>
</dbReference>